<evidence type="ECO:0000256" key="1">
    <source>
        <dbReference type="SAM" id="MobiDB-lite"/>
    </source>
</evidence>
<dbReference type="RefSeq" id="WP_066499235.1">
    <property type="nucleotide sequence ID" value="NZ_BJMO01000005.1"/>
</dbReference>
<proteinExistence type="predicted"/>
<reference evidence="3 4" key="1">
    <citation type="submission" date="2016-02" db="EMBL/GenBank/DDBJ databases">
        <title>Complete genome of Sinomonas atrocyanea KCTC 3377.</title>
        <authorList>
            <person name="Kim K.M."/>
        </authorList>
    </citation>
    <scope>NUCLEOTIDE SEQUENCE [LARGE SCALE GENOMIC DNA]</scope>
    <source>
        <strain evidence="3 4">KCTC 3377</strain>
    </source>
</reference>
<feature type="region of interest" description="Disordered" evidence="1">
    <location>
        <begin position="1"/>
        <end position="35"/>
    </location>
</feature>
<gene>
    <name evidence="3" type="ORF">SA2016_2868</name>
</gene>
<dbReference type="KEGG" id="satk:SA2016_2868"/>
<keyword evidence="2" id="KW-0472">Membrane</keyword>
<sequence>MSATTLVDDRTAPEGHASTLAADGTAPRTGAVPRAEEPAPAVARVRFAALTGRLLMVLGALAVVTAYVLLPLAAALRAGAVLGGMALVLAAVIVVEAALAVALIVLKTQARH</sequence>
<organism evidence="3 4">
    <name type="scientific">Sinomonas atrocyanea</name>
    <dbReference type="NCBI Taxonomy" id="37927"/>
    <lineage>
        <taxon>Bacteria</taxon>
        <taxon>Bacillati</taxon>
        <taxon>Actinomycetota</taxon>
        <taxon>Actinomycetes</taxon>
        <taxon>Micrococcales</taxon>
        <taxon>Micrococcaceae</taxon>
        <taxon>Sinomonas</taxon>
    </lineage>
</organism>
<accession>A0A127A2J8</accession>
<dbReference type="STRING" id="37927.SA2016_2868"/>
<evidence type="ECO:0000313" key="3">
    <source>
        <dbReference type="EMBL" id="AMM33533.1"/>
    </source>
</evidence>
<evidence type="ECO:0000313" key="4">
    <source>
        <dbReference type="Proteomes" id="UP000070134"/>
    </source>
</evidence>
<feature type="transmembrane region" description="Helical" evidence="2">
    <location>
        <begin position="80"/>
        <end position="106"/>
    </location>
</feature>
<keyword evidence="2" id="KW-0812">Transmembrane</keyword>
<feature type="transmembrane region" description="Helical" evidence="2">
    <location>
        <begin position="54"/>
        <end position="74"/>
    </location>
</feature>
<evidence type="ECO:0000256" key="2">
    <source>
        <dbReference type="SAM" id="Phobius"/>
    </source>
</evidence>
<protein>
    <submittedName>
        <fullName evidence="3">Uncharacterized protein</fullName>
    </submittedName>
</protein>
<name>A0A127A2J8_9MICC</name>
<dbReference type="EMBL" id="CP014518">
    <property type="protein sequence ID" value="AMM33533.1"/>
    <property type="molecule type" value="Genomic_DNA"/>
</dbReference>
<dbReference type="AlphaFoldDB" id="A0A127A2J8"/>
<keyword evidence="2" id="KW-1133">Transmembrane helix</keyword>
<dbReference type="Proteomes" id="UP000070134">
    <property type="component" value="Chromosome"/>
</dbReference>
<keyword evidence="4" id="KW-1185">Reference proteome</keyword>